<sequence length="111" mass="12827">MTNLHLDCNKLIGGTDNAETQMTYMQQRYFTLLPALSPKATVSPPSPKAERADNIHQTTSEWAQQCSTTQRIIWRPHYYSYRSNRRNMNMTATLNTSGKQKTLSKYKRLPT</sequence>
<feature type="compositionally biased region" description="Basic residues" evidence="1">
    <location>
        <begin position="102"/>
        <end position="111"/>
    </location>
</feature>
<name>A0AAD1TIB9_PELCU</name>
<feature type="compositionally biased region" description="Polar residues" evidence="1">
    <location>
        <begin position="91"/>
        <end position="101"/>
    </location>
</feature>
<gene>
    <name evidence="2" type="ORF">PECUL_23A036804</name>
</gene>
<feature type="region of interest" description="Disordered" evidence="1">
    <location>
        <begin position="91"/>
        <end position="111"/>
    </location>
</feature>
<evidence type="ECO:0000313" key="3">
    <source>
        <dbReference type="Proteomes" id="UP001295444"/>
    </source>
</evidence>
<dbReference type="AlphaFoldDB" id="A0AAD1TIB9"/>
<dbReference type="EMBL" id="OW240923">
    <property type="protein sequence ID" value="CAH2325572.1"/>
    <property type="molecule type" value="Genomic_DNA"/>
</dbReference>
<accession>A0AAD1TIB9</accession>
<organism evidence="2 3">
    <name type="scientific">Pelobates cultripes</name>
    <name type="common">Western spadefoot toad</name>
    <dbReference type="NCBI Taxonomy" id="61616"/>
    <lineage>
        <taxon>Eukaryota</taxon>
        <taxon>Metazoa</taxon>
        <taxon>Chordata</taxon>
        <taxon>Craniata</taxon>
        <taxon>Vertebrata</taxon>
        <taxon>Euteleostomi</taxon>
        <taxon>Amphibia</taxon>
        <taxon>Batrachia</taxon>
        <taxon>Anura</taxon>
        <taxon>Pelobatoidea</taxon>
        <taxon>Pelobatidae</taxon>
        <taxon>Pelobates</taxon>
    </lineage>
</organism>
<dbReference type="Proteomes" id="UP001295444">
    <property type="component" value="Chromosome 12"/>
</dbReference>
<evidence type="ECO:0000256" key="1">
    <source>
        <dbReference type="SAM" id="MobiDB-lite"/>
    </source>
</evidence>
<proteinExistence type="predicted"/>
<keyword evidence="3" id="KW-1185">Reference proteome</keyword>
<reference evidence="2" key="1">
    <citation type="submission" date="2022-03" db="EMBL/GenBank/DDBJ databases">
        <authorList>
            <person name="Alioto T."/>
            <person name="Alioto T."/>
            <person name="Gomez Garrido J."/>
        </authorList>
    </citation>
    <scope>NUCLEOTIDE SEQUENCE</scope>
</reference>
<evidence type="ECO:0000313" key="2">
    <source>
        <dbReference type="EMBL" id="CAH2325572.1"/>
    </source>
</evidence>
<protein>
    <submittedName>
        <fullName evidence="2">Uncharacterized protein</fullName>
    </submittedName>
</protein>